<feature type="domain" description="SLH" evidence="2">
    <location>
        <begin position="682"/>
        <end position="738"/>
    </location>
</feature>
<evidence type="ECO:0000313" key="3">
    <source>
        <dbReference type="EMBL" id="PRR74428.1"/>
    </source>
</evidence>
<dbReference type="Pfam" id="PF00395">
    <property type="entry name" value="SLH"/>
    <property type="match status" value="1"/>
</dbReference>
<proteinExistence type="predicted"/>
<dbReference type="Pfam" id="PF16244">
    <property type="entry name" value="DUF4901"/>
    <property type="match status" value="2"/>
</dbReference>
<gene>
    <name evidence="3" type="ORF">MOST_10700</name>
</gene>
<accession>A0A9X7P6Q1</accession>
<protein>
    <recommendedName>
        <fullName evidence="2">SLH domain-containing protein</fullName>
    </recommendedName>
</protein>
<dbReference type="AlphaFoldDB" id="A0A9X7P6Q1"/>
<dbReference type="Proteomes" id="UP000239430">
    <property type="component" value="Unassembled WGS sequence"/>
</dbReference>
<dbReference type="InterPro" id="IPR001119">
    <property type="entry name" value="SLH_dom"/>
</dbReference>
<organism evidence="3 4">
    <name type="scientific">Neomoorella stamsii</name>
    <dbReference type="NCBI Taxonomy" id="1266720"/>
    <lineage>
        <taxon>Bacteria</taxon>
        <taxon>Bacillati</taxon>
        <taxon>Bacillota</taxon>
        <taxon>Clostridia</taxon>
        <taxon>Neomoorellales</taxon>
        <taxon>Neomoorellaceae</taxon>
        <taxon>Neomoorella</taxon>
    </lineage>
</organism>
<keyword evidence="1" id="KW-0677">Repeat</keyword>
<comment type="caution">
    <text evidence="3">The sequence shown here is derived from an EMBL/GenBank/DDBJ whole genome shotgun (WGS) entry which is preliminary data.</text>
</comment>
<evidence type="ECO:0000313" key="4">
    <source>
        <dbReference type="Proteomes" id="UP000239430"/>
    </source>
</evidence>
<dbReference type="InterPro" id="IPR032599">
    <property type="entry name" value="YcdB/YcdC_rep_domain"/>
</dbReference>
<sequence>MVAKIWQRFLAWGLVVLLLVYFFPGIAVAGDSQAVSLEQAIRTVKDNFDIPKEYTIFTSNYTSYDNRQTWSLHWKEPAEQGGSFTANVDASTGEIINMNTWKPEKRPEPGLRLPAISAAEARQVAIELLNRLAASHVKELQPLPDDNQLIFLNNYGPVSYTFRWQRVVNGIPFPGNGVTITVRGDDGQVTNYNLNWTKADFPAATGAISPERARQVFASAGMLELQYYLQPSYRPLAAGEKRPVLLVYRLSHPSRGLIDALSGKPLDLGNGGWFDKGGAEGMGDASLEMARKAAALQGGTQSKPLSPEEMKEIEKTAKLISREEAIAAVKKWVDIPAGLTLRSANLYADWQDPEIRSWNLTWSSDKPQTGKVNFMSARVNAGNGELLGFDLPSAPSGNDRSGKLDRKAAQRLVEDFLQKVQPQRFKEVRLDENSRPGWEPVIMEDGKNPAVQYFYYRRLVNGIPFPGNGINVTVDAVAGRITSYNLNWGNFDFPAATKILDGQQAVETFLKNRPLTLSYTRIYSPGGPGQGELRLVYQPLGDTSSATSDMIDARTGQFLDWEGKPIAQQPRPYRFNDIAGNFAEKEINLLGQAGLFGEYGEAFHPDENVTVVSMLRAMLMARNGVWGYKDLKDEEILKRARDEKWLQEDLQAGATVSRELLAKFLIRFLNLERAALAEGIYKVPYSDAGSLAPGSLGYVALTWGLGILKGNGSTFEPEHTVTRAEAAAALVRALQVKQ</sequence>
<dbReference type="RefSeq" id="WP_054937062.1">
    <property type="nucleotide sequence ID" value="NZ_PVXL01000030.1"/>
</dbReference>
<reference evidence="3 4" key="1">
    <citation type="submission" date="2018-03" db="EMBL/GenBank/DDBJ databases">
        <title>Genome sequence of Moorella stamsii DSM 26217.</title>
        <authorList>
            <person name="Poehlein A."/>
            <person name="Daniel R."/>
        </authorList>
    </citation>
    <scope>NUCLEOTIDE SEQUENCE [LARGE SCALE GENOMIC DNA]</scope>
    <source>
        <strain evidence="4">DSM 26217</strain>
    </source>
</reference>
<evidence type="ECO:0000259" key="2">
    <source>
        <dbReference type="PROSITE" id="PS51272"/>
    </source>
</evidence>
<dbReference type="PROSITE" id="PS51272">
    <property type="entry name" value="SLH"/>
    <property type="match status" value="1"/>
</dbReference>
<keyword evidence="4" id="KW-1185">Reference proteome</keyword>
<name>A0A9X7P6Q1_9FIRM</name>
<dbReference type="EMBL" id="PVXL01000030">
    <property type="protein sequence ID" value="PRR74428.1"/>
    <property type="molecule type" value="Genomic_DNA"/>
</dbReference>
<evidence type="ECO:0000256" key="1">
    <source>
        <dbReference type="ARBA" id="ARBA00022737"/>
    </source>
</evidence>